<reference evidence="1 2" key="1">
    <citation type="journal article" date="2019" name="Sci. Rep.">
        <title>Orb-weaving spider Araneus ventricosus genome elucidates the spidroin gene catalogue.</title>
        <authorList>
            <person name="Kono N."/>
            <person name="Nakamura H."/>
            <person name="Ohtoshi R."/>
            <person name="Moran D.A.P."/>
            <person name="Shinohara A."/>
            <person name="Yoshida Y."/>
            <person name="Fujiwara M."/>
            <person name="Mori M."/>
            <person name="Tomita M."/>
            <person name="Arakawa K."/>
        </authorList>
    </citation>
    <scope>NUCLEOTIDE SEQUENCE [LARGE SCALE GENOMIC DNA]</scope>
</reference>
<organism evidence="1 2">
    <name type="scientific">Araneus ventricosus</name>
    <name type="common">Orbweaver spider</name>
    <name type="synonym">Epeira ventricosa</name>
    <dbReference type="NCBI Taxonomy" id="182803"/>
    <lineage>
        <taxon>Eukaryota</taxon>
        <taxon>Metazoa</taxon>
        <taxon>Ecdysozoa</taxon>
        <taxon>Arthropoda</taxon>
        <taxon>Chelicerata</taxon>
        <taxon>Arachnida</taxon>
        <taxon>Araneae</taxon>
        <taxon>Araneomorphae</taxon>
        <taxon>Entelegynae</taxon>
        <taxon>Araneoidea</taxon>
        <taxon>Araneidae</taxon>
        <taxon>Araneus</taxon>
    </lineage>
</organism>
<dbReference type="EMBL" id="BGPR01017255">
    <property type="protein sequence ID" value="GBN75602.1"/>
    <property type="molecule type" value="Genomic_DNA"/>
</dbReference>
<dbReference type="Proteomes" id="UP000499080">
    <property type="component" value="Unassembled WGS sequence"/>
</dbReference>
<sequence length="128" mass="15184">MKQRLKSLGNRFNGNLLNELFKHHVNFKYRKQVWKFPAKLPHQVCHDNPYSKESLSKRFWKLCRRQGKRVVTKVSMTRVEPFGKVLIRTLTKKLLEWSWPSVNETFSSTTLGKIDDIIAFPQQLPTKQ</sequence>
<comment type="caution">
    <text evidence="1">The sequence shown here is derived from an EMBL/GenBank/DDBJ whole genome shotgun (WGS) entry which is preliminary data.</text>
</comment>
<evidence type="ECO:0000313" key="1">
    <source>
        <dbReference type="EMBL" id="GBN75602.1"/>
    </source>
</evidence>
<accession>A0A4Y2RIG0</accession>
<dbReference type="AlphaFoldDB" id="A0A4Y2RIG0"/>
<protein>
    <submittedName>
        <fullName evidence="1">Uncharacterized protein</fullName>
    </submittedName>
</protein>
<proteinExistence type="predicted"/>
<name>A0A4Y2RIG0_ARAVE</name>
<gene>
    <name evidence="1" type="ORF">AVEN_222361_1</name>
</gene>
<evidence type="ECO:0000313" key="2">
    <source>
        <dbReference type="Proteomes" id="UP000499080"/>
    </source>
</evidence>
<keyword evidence="2" id="KW-1185">Reference proteome</keyword>